<dbReference type="Proteomes" id="UP000286701">
    <property type="component" value="Unassembled WGS sequence"/>
</dbReference>
<dbReference type="Pfam" id="PF11583">
    <property type="entry name" value="AurF"/>
    <property type="match status" value="1"/>
</dbReference>
<name>A0A444MMX0_9SPHI</name>
<dbReference type="EMBL" id="SBIW01000006">
    <property type="protein sequence ID" value="RWY51023.1"/>
    <property type="molecule type" value="Genomic_DNA"/>
</dbReference>
<reference evidence="1 2" key="1">
    <citation type="submission" date="2019-01" db="EMBL/GenBank/DDBJ databases">
        <title>Mucilaginibacter antarcticum sp. nov., isolated from antarctic soil.</title>
        <authorList>
            <person name="Yan Y.-Q."/>
            <person name="Du Z.-J."/>
        </authorList>
    </citation>
    <scope>NUCLEOTIDE SEQUENCE [LARGE SCALE GENOMIC DNA]</scope>
    <source>
        <strain evidence="1 2">F01003</strain>
    </source>
</reference>
<dbReference type="InterPro" id="IPR009078">
    <property type="entry name" value="Ferritin-like_SF"/>
</dbReference>
<organism evidence="1 2">
    <name type="scientific">Mucilaginibacter gilvus</name>
    <dbReference type="NCBI Taxonomy" id="2305909"/>
    <lineage>
        <taxon>Bacteria</taxon>
        <taxon>Pseudomonadati</taxon>
        <taxon>Bacteroidota</taxon>
        <taxon>Sphingobacteriia</taxon>
        <taxon>Sphingobacteriales</taxon>
        <taxon>Sphingobacteriaceae</taxon>
        <taxon>Mucilaginibacter</taxon>
    </lineage>
</organism>
<dbReference type="InterPro" id="IPR025859">
    <property type="entry name" value="AurF/CmlI"/>
</dbReference>
<dbReference type="OrthoDB" id="786532at2"/>
<dbReference type="SUPFAM" id="SSF47240">
    <property type="entry name" value="Ferritin-like"/>
    <property type="match status" value="1"/>
</dbReference>
<sequence length="307" mass="36263">MEMNLSLFFYLYLRYMRAEEIERLVKISKEHPLMPETYVPWAEQPLPTDLYLPEVLTSLEGLPVYNILTAQQKTDLGRHEAVQVLYSYCWGEALFCVFMTRHLLTLPPDGPEHRFLIREIIEEYRHQEMFAQTITQLRGQALPPTRIHAFIGKFSTNYLPADFLFMGSLAVELITDMYGNHTRRAPEIYIVLRKVFELHNIEEGRHIHFTKGLLQNYTARAGYIKRTLYSFVILMNIYFVRTMYVRKVIYERIGIPNADAVFKEATKNYRSKFTQNCLGHIIEFVDSWGGFNTATRWAWRWLLKAKV</sequence>
<evidence type="ECO:0008006" key="3">
    <source>
        <dbReference type="Google" id="ProtNLM"/>
    </source>
</evidence>
<evidence type="ECO:0000313" key="1">
    <source>
        <dbReference type="EMBL" id="RWY51023.1"/>
    </source>
</evidence>
<dbReference type="AlphaFoldDB" id="A0A444MMX0"/>
<evidence type="ECO:0000313" key="2">
    <source>
        <dbReference type="Proteomes" id="UP000286701"/>
    </source>
</evidence>
<dbReference type="Gene3D" id="1.10.620.20">
    <property type="entry name" value="Ribonucleotide Reductase, subunit A"/>
    <property type="match status" value="1"/>
</dbReference>
<accession>A0A444MMX0</accession>
<protein>
    <recommendedName>
        <fullName evidence="3">Diiron oxygenase</fullName>
    </recommendedName>
</protein>
<comment type="caution">
    <text evidence="1">The sequence shown here is derived from an EMBL/GenBank/DDBJ whole genome shotgun (WGS) entry which is preliminary data.</text>
</comment>
<keyword evidence="2" id="KW-1185">Reference proteome</keyword>
<gene>
    <name evidence="1" type="ORF">EPL05_13205</name>
</gene>
<dbReference type="InterPro" id="IPR012348">
    <property type="entry name" value="RNR-like"/>
</dbReference>
<proteinExistence type="predicted"/>
<dbReference type="GO" id="GO:0016491">
    <property type="term" value="F:oxidoreductase activity"/>
    <property type="evidence" value="ECO:0007669"/>
    <property type="project" value="InterPro"/>
</dbReference>